<feature type="region of interest" description="Disordered" evidence="1">
    <location>
        <begin position="313"/>
        <end position="341"/>
    </location>
</feature>
<gene>
    <name evidence="2" type="ORF">g.13059</name>
</gene>
<accession>A0A1B6I091</accession>
<reference evidence="2" key="1">
    <citation type="submission" date="2015-11" db="EMBL/GenBank/DDBJ databases">
        <title>De novo transcriptome assembly of four potential Pierce s Disease insect vectors from Arizona vineyards.</title>
        <authorList>
            <person name="Tassone E.E."/>
        </authorList>
    </citation>
    <scope>NUCLEOTIDE SEQUENCE</scope>
</reference>
<dbReference type="SUPFAM" id="SSF54768">
    <property type="entry name" value="dsRNA-binding domain-like"/>
    <property type="match status" value="1"/>
</dbReference>
<organism evidence="2">
    <name type="scientific">Homalodisca liturata</name>
    <dbReference type="NCBI Taxonomy" id="320908"/>
    <lineage>
        <taxon>Eukaryota</taxon>
        <taxon>Metazoa</taxon>
        <taxon>Ecdysozoa</taxon>
        <taxon>Arthropoda</taxon>
        <taxon>Hexapoda</taxon>
        <taxon>Insecta</taxon>
        <taxon>Pterygota</taxon>
        <taxon>Neoptera</taxon>
        <taxon>Paraneoptera</taxon>
        <taxon>Hemiptera</taxon>
        <taxon>Auchenorrhyncha</taxon>
        <taxon>Membracoidea</taxon>
        <taxon>Cicadellidae</taxon>
        <taxon>Cicadellinae</taxon>
        <taxon>Proconiini</taxon>
        <taxon>Homalodisca</taxon>
    </lineage>
</organism>
<dbReference type="EMBL" id="GECU01027376">
    <property type="protein sequence ID" value="JAS80330.1"/>
    <property type="molecule type" value="Transcribed_RNA"/>
</dbReference>
<evidence type="ECO:0000256" key="1">
    <source>
        <dbReference type="SAM" id="MobiDB-lite"/>
    </source>
</evidence>
<evidence type="ECO:0000313" key="2">
    <source>
        <dbReference type="EMBL" id="JAS80330.1"/>
    </source>
</evidence>
<name>A0A1B6I091_9HEMI</name>
<proteinExistence type="predicted"/>
<dbReference type="Gene3D" id="3.30.160.20">
    <property type="match status" value="1"/>
</dbReference>
<feature type="compositionally biased region" description="Polar residues" evidence="1">
    <location>
        <begin position="313"/>
        <end position="328"/>
    </location>
</feature>
<dbReference type="AlphaFoldDB" id="A0A1B6I091"/>
<protein>
    <submittedName>
        <fullName evidence="2">Uncharacterized protein</fullName>
    </submittedName>
</protein>
<sequence length="552" mass="63813">MICLPNNEGFENRRVYVTKKSSVKPVDSTICLPATLQAFAKKRNLNLKVKIITKHSQLKMKSLSVGVNTKLAKRSGLQLFTKSKNLKKALFHSSTLSDRFKRDRNIILRCPWEKEIKHSKRENKQDFKMLSKNYGNILLSKFGDSIKKISRNDLRHKLNNKTIPSPKSNKDHEYKRILSKVIRPKYSETSGYISKTFFNDCVSQEELLTISDKGSACRNPFKGCEILLQQNHSNSNLLVNKPIVNESLKLHITGRPQNKRGILALNDNKSMKDVEITVKSPTKSNSHLRNDDVLELLYIKNTVIKSKNNTHISENQLDSSDSESSNQHPNRRLQGERMANNEAVVGLNSTRPTTIIKHHQDPPKVFKAAEMWEDILKSPDIWKVEDYSEDMELTNRKTIDYHGMLERFVFEDMELKTHLRKGGDTLNEKRFMEKLNKPDFRELLLKFYIPPAQVEVFYQSLTDNLTAQECLSKVCKARKWPDPNYIQLQQPEGFKFCCYLMEKRFIPTKSASNEALAKELAASECLDWLGIFQRKSEINSSYCEYTADTYFS</sequence>